<dbReference type="AlphaFoldDB" id="A0A1G5S0T8"/>
<accession>A0A1G5S0T8</accession>
<gene>
    <name evidence="2" type="ORF">SAMN03080599_01623</name>
</gene>
<evidence type="ECO:0000313" key="3">
    <source>
        <dbReference type="Proteomes" id="UP000199208"/>
    </source>
</evidence>
<dbReference type="Pfam" id="PF13192">
    <property type="entry name" value="Thioredoxin_3"/>
    <property type="match status" value="1"/>
</dbReference>
<dbReference type="InterPro" id="IPR012336">
    <property type="entry name" value="Thioredoxin-like_fold"/>
</dbReference>
<proteinExistence type="predicted"/>
<protein>
    <submittedName>
        <fullName evidence="2">Thioredoxin domain-containing protein</fullName>
    </submittedName>
</protein>
<feature type="domain" description="Thioredoxin-like fold" evidence="1">
    <location>
        <begin position="2"/>
        <end position="49"/>
    </location>
</feature>
<keyword evidence="3" id="KW-1185">Reference proteome</keyword>
<organism evidence="2 3">
    <name type="scientific">Acidaminobacter hydrogenoformans DSM 2784</name>
    <dbReference type="NCBI Taxonomy" id="1120920"/>
    <lineage>
        <taxon>Bacteria</taxon>
        <taxon>Bacillati</taxon>
        <taxon>Bacillota</taxon>
        <taxon>Clostridia</taxon>
        <taxon>Peptostreptococcales</taxon>
        <taxon>Acidaminobacteraceae</taxon>
        <taxon>Acidaminobacter</taxon>
    </lineage>
</organism>
<evidence type="ECO:0000313" key="2">
    <source>
        <dbReference type="EMBL" id="SCZ79159.1"/>
    </source>
</evidence>
<dbReference type="Proteomes" id="UP000199208">
    <property type="component" value="Unassembled WGS sequence"/>
</dbReference>
<name>A0A1G5S0T8_9FIRM</name>
<dbReference type="Gene3D" id="3.40.30.10">
    <property type="entry name" value="Glutaredoxin"/>
    <property type="match status" value="1"/>
</dbReference>
<dbReference type="EMBL" id="FMWL01000006">
    <property type="protein sequence ID" value="SCZ79159.1"/>
    <property type="molecule type" value="Genomic_DNA"/>
</dbReference>
<sequence>MKVSLEVEIIGDIRLIREAGVEMMPAMAMEGKILHQGRTPNVQEAIAILEKALAEAASGT</sequence>
<reference evidence="2 3" key="1">
    <citation type="submission" date="2016-10" db="EMBL/GenBank/DDBJ databases">
        <authorList>
            <person name="de Groot N.N."/>
        </authorList>
    </citation>
    <scope>NUCLEOTIDE SEQUENCE [LARGE SCALE GENOMIC DNA]</scope>
    <source>
        <strain evidence="2 3">DSM 2784</strain>
    </source>
</reference>
<evidence type="ECO:0000259" key="1">
    <source>
        <dbReference type="Pfam" id="PF13192"/>
    </source>
</evidence>